<keyword evidence="5" id="KW-0539">Nucleus</keyword>
<dbReference type="SUPFAM" id="SSF55455">
    <property type="entry name" value="SRF-like"/>
    <property type="match status" value="1"/>
</dbReference>
<dbReference type="InterPro" id="IPR036879">
    <property type="entry name" value="TF_MADSbox_sf"/>
</dbReference>
<keyword evidence="4" id="KW-0804">Transcription</keyword>
<dbReference type="GO" id="GO:0000981">
    <property type="term" value="F:DNA-binding transcription factor activity, RNA polymerase II-specific"/>
    <property type="evidence" value="ECO:0007669"/>
    <property type="project" value="TreeGrafter"/>
</dbReference>
<proteinExistence type="predicted"/>
<feature type="domain" description="MADS-box" evidence="6">
    <location>
        <begin position="8"/>
        <end position="68"/>
    </location>
</feature>
<dbReference type="GO" id="GO:0045944">
    <property type="term" value="P:positive regulation of transcription by RNA polymerase II"/>
    <property type="evidence" value="ECO:0007669"/>
    <property type="project" value="InterPro"/>
</dbReference>
<dbReference type="GO" id="GO:0005634">
    <property type="term" value="C:nucleus"/>
    <property type="evidence" value="ECO:0007669"/>
    <property type="project" value="UniProtKB-SubCell"/>
</dbReference>
<dbReference type="AlphaFoldDB" id="A0A2Z6P1A7"/>
<keyword evidence="8" id="KW-1185">Reference proteome</keyword>
<dbReference type="Proteomes" id="UP000242715">
    <property type="component" value="Unassembled WGS sequence"/>
</dbReference>
<dbReference type="Pfam" id="PF00319">
    <property type="entry name" value="SRF-TF"/>
    <property type="match status" value="1"/>
</dbReference>
<dbReference type="PRINTS" id="PR00404">
    <property type="entry name" value="MADSDOMAIN"/>
</dbReference>
<reference evidence="8" key="1">
    <citation type="journal article" date="2017" name="Front. Plant Sci.">
        <title>Climate Clever Clovers: New Paradigm to Reduce the Environmental Footprint of Ruminants by Breeding Low Methanogenic Forages Utilizing Haplotype Variation.</title>
        <authorList>
            <person name="Kaur P."/>
            <person name="Appels R."/>
            <person name="Bayer P.E."/>
            <person name="Keeble-Gagnere G."/>
            <person name="Wang J."/>
            <person name="Hirakawa H."/>
            <person name="Shirasawa K."/>
            <person name="Vercoe P."/>
            <person name="Stefanova K."/>
            <person name="Durmic Z."/>
            <person name="Nichols P."/>
            <person name="Revell C."/>
            <person name="Isobe S.N."/>
            <person name="Edwards D."/>
            <person name="Erskine W."/>
        </authorList>
    </citation>
    <scope>NUCLEOTIDE SEQUENCE [LARGE SCALE GENOMIC DNA]</scope>
    <source>
        <strain evidence="8">cv. Daliak</strain>
    </source>
</reference>
<evidence type="ECO:0000259" key="6">
    <source>
        <dbReference type="PROSITE" id="PS50066"/>
    </source>
</evidence>
<dbReference type="FunFam" id="3.40.1810.10:FF:000006">
    <property type="entry name" value="Agamous-like MADS-box protein AGL62"/>
    <property type="match status" value="1"/>
</dbReference>
<sequence>MSSGKKTQGRQKVEMKMMTKRSNMQVTFSKRRNGLFKKASELSTLCGADVALVLFSPGQKVYSFGHPNVNTVIDRYLSQVPHQNSGTMQLIEAQRSANVSELNSRLTQINNILDFEKRGMDELSQIHSMIEAQYWWARPYNGMNWDQLEFMKNNLENLKNLIAQHANRHVIQGAPTQTLQFFDGNTSSSTMSVHHHPNSQQRQMFVAQPIQNPM</sequence>
<dbReference type="PROSITE" id="PS50066">
    <property type="entry name" value="MADS_BOX_2"/>
    <property type="match status" value="1"/>
</dbReference>
<organism evidence="7 8">
    <name type="scientific">Trifolium subterraneum</name>
    <name type="common">Subterranean clover</name>
    <dbReference type="NCBI Taxonomy" id="3900"/>
    <lineage>
        <taxon>Eukaryota</taxon>
        <taxon>Viridiplantae</taxon>
        <taxon>Streptophyta</taxon>
        <taxon>Embryophyta</taxon>
        <taxon>Tracheophyta</taxon>
        <taxon>Spermatophyta</taxon>
        <taxon>Magnoliopsida</taxon>
        <taxon>eudicotyledons</taxon>
        <taxon>Gunneridae</taxon>
        <taxon>Pentapetalae</taxon>
        <taxon>rosids</taxon>
        <taxon>fabids</taxon>
        <taxon>Fabales</taxon>
        <taxon>Fabaceae</taxon>
        <taxon>Papilionoideae</taxon>
        <taxon>50 kb inversion clade</taxon>
        <taxon>NPAAA clade</taxon>
        <taxon>Hologalegina</taxon>
        <taxon>IRL clade</taxon>
        <taxon>Trifolieae</taxon>
        <taxon>Trifolium</taxon>
    </lineage>
</organism>
<comment type="subcellular location">
    <subcellularLocation>
        <location evidence="1">Nucleus</location>
    </subcellularLocation>
</comment>
<evidence type="ECO:0000313" key="7">
    <source>
        <dbReference type="EMBL" id="GAU50194.1"/>
    </source>
</evidence>
<dbReference type="PANTHER" id="PTHR11945">
    <property type="entry name" value="MADS BOX PROTEIN"/>
    <property type="match status" value="1"/>
</dbReference>
<dbReference type="InterPro" id="IPR002100">
    <property type="entry name" value="TF_MADSbox"/>
</dbReference>
<dbReference type="SMART" id="SM00432">
    <property type="entry name" value="MADS"/>
    <property type="match status" value="1"/>
</dbReference>
<dbReference type="EMBL" id="DF974709">
    <property type="protein sequence ID" value="GAU50194.1"/>
    <property type="molecule type" value="Genomic_DNA"/>
</dbReference>
<evidence type="ECO:0000256" key="1">
    <source>
        <dbReference type="ARBA" id="ARBA00004123"/>
    </source>
</evidence>
<evidence type="ECO:0000313" key="8">
    <source>
        <dbReference type="Proteomes" id="UP000242715"/>
    </source>
</evidence>
<dbReference type="Gene3D" id="3.40.1810.10">
    <property type="entry name" value="Transcription factor, MADS-box"/>
    <property type="match status" value="1"/>
</dbReference>
<keyword evidence="2" id="KW-0805">Transcription regulation</keyword>
<keyword evidence="3" id="KW-0238">DNA-binding</keyword>
<evidence type="ECO:0000256" key="5">
    <source>
        <dbReference type="ARBA" id="ARBA00023242"/>
    </source>
</evidence>
<protein>
    <recommendedName>
        <fullName evidence="6">MADS-box domain-containing protein</fullName>
    </recommendedName>
</protein>
<dbReference type="PANTHER" id="PTHR11945:SF818">
    <property type="entry name" value="AGAMOUS-LIKE MADS-BOX PROTEIN AGL62"/>
    <property type="match status" value="1"/>
</dbReference>
<evidence type="ECO:0000256" key="3">
    <source>
        <dbReference type="ARBA" id="ARBA00023125"/>
    </source>
</evidence>
<name>A0A2Z6P1A7_TRISU</name>
<gene>
    <name evidence="7" type="ORF">TSUD_408820</name>
</gene>
<dbReference type="CDD" id="cd00265">
    <property type="entry name" value="MADS_MEF2_like"/>
    <property type="match status" value="1"/>
</dbReference>
<dbReference type="InterPro" id="IPR033896">
    <property type="entry name" value="MEF2-like_N"/>
</dbReference>
<dbReference type="OrthoDB" id="1933443at2759"/>
<evidence type="ECO:0000256" key="2">
    <source>
        <dbReference type="ARBA" id="ARBA00023015"/>
    </source>
</evidence>
<dbReference type="GO" id="GO:0046983">
    <property type="term" value="F:protein dimerization activity"/>
    <property type="evidence" value="ECO:0007669"/>
    <property type="project" value="InterPro"/>
</dbReference>
<evidence type="ECO:0000256" key="4">
    <source>
        <dbReference type="ARBA" id="ARBA00023163"/>
    </source>
</evidence>
<accession>A0A2Z6P1A7</accession>
<dbReference type="GO" id="GO:0000978">
    <property type="term" value="F:RNA polymerase II cis-regulatory region sequence-specific DNA binding"/>
    <property type="evidence" value="ECO:0007669"/>
    <property type="project" value="TreeGrafter"/>
</dbReference>
<dbReference type="Gene3D" id="6.10.140.920">
    <property type="match status" value="1"/>
</dbReference>